<keyword evidence="1" id="KW-1133">Transmembrane helix</keyword>
<sequence>MNSDFKYWWFRIVASAILLMAGVMPVYCALVGKQEVQGALDILDTELQHSDLYMQRRALKIDSVSGEMKKYATYSPERLKLIMELGDCYSGYLTDSALVSYWHGMHIADSIGDRDMAMRLELKLISNLPVVGFIDEAVSRFERMNIDSLPPELRVLAFESGRQMYSYVASFYGNYPDAYRKWNDKAVDMQKRLLEVIPKDTPQYLLNQGEYYYLTGKYSEAEATLSELLYSVGDDSNTGARAAHIISQIAALKNKDDEHVYYLAKSAIADVKSATREVMSLQELGVKLYELGDIDRAYSYLSIALGNAVECNASMRMLQTSLALPVIGAAHRTELERGRHRLYMVLGGMAVMMIVLGILLLVLRREMRRMKLLQQHLEGANSIKEMYMSQFLNLCTIYMDKLNQFCKIAERKISTGHTDDLYRMTKSGKFVEEQSREFYDTFDKAFLHIYPDFVEQVNLLLRPDERIELRDGELLNTDLRILAFMRLGVDESTRIAQVLNYSVNTIYSYRNRLRNRAINRENFENDVMKIGAIS</sequence>
<dbReference type="KEGG" id="mgod:E7746_03650"/>
<dbReference type="OrthoDB" id="1044679at2"/>
<evidence type="ECO:0000313" key="3">
    <source>
        <dbReference type="EMBL" id="QCD35038.1"/>
    </source>
</evidence>
<keyword evidence="1" id="KW-0472">Membrane</keyword>
<dbReference type="AlphaFoldDB" id="A0A4P7VNU1"/>
<dbReference type="Proteomes" id="UP000297031">
    <property type="component" value="Chromosome"/>
</dbReference>
<proteinExistence type="predicted"/>
<name>A0A4P7VNU1_9BACT</name>
<keyword evidence="4" id="KW-1185">Reference proteome</keyword>
<accession>A0A4P7VNU1</accession>
<keyword evidence="1" id="KW-0812">Transmembrane</keyword>
<feature type="transmembrane region" description="Helical" evidence="1">
    <location>
        <begin position="342"/>
        <end position="363"/>
    </location>
</feature>
<protein>
    <recommendedName>
        <fullName evidence="2">DUF6377 domain-containing protein</fullName>
    </recommendedName>
</protein>
<dbReference type="Gene3D" id="1.25.40.10">
    <property type="entry name" value="Tetratricopeptide repeat domain"/>
    <property type="match status" value="1"/>
</dbReference>
<dbReference type="RefSeq" id="WP_136409865.1">
    <property type="nucleotide sequence ID" value="NZ_CP039393.1"/>
</dbReference>
<organism evidence="3 4">
    <name type="scientific">Muribaculum gordoncarteri</name>
    <dbReference type="NCBI Taxonomy" id="2530390"/>
    <lineage>
        <taxon>Bacteria</taxon>
        <taxon>Pseudomonadati</taxon>
        <taxon>Bacteroidota</taxon>
        <taxon>Bacteroidia</taxon>
        <taxon>Bacteroidales</taxon>
        <taxon>Muribaculaceae</taxon>
        <taxon>Muribaculum</taxon>
    </lineage>
</organism>
<feature type="domain" description="DUF6377" evidence="2">
    <location>
        <begin position="270"/>
        <end position="496"/>
    </location>
</feature>
<evidence type="ECO:0000256" key="1">
    <source>
        <dbReference type="SAM" id="Phobius"/>
    </source>
</evidence>
<dbReference type="Pfam" id="PF19904">
    <property type="entry name" value="DUF6377"/>
    <property type="match status" value="1"/>
</dbReference>
<dbReference type="InterPro" id="IPR011990">
    <property type="entry name" value="TPR-like_helical_dom_sf"/>
</dbReference>
<evidence type="ECO:0000259" key="2">
    <source>
        <dbReference type="Pfam" id="PF19904"/>
    </source>
</evidence>
<reference evidence="3 4" key="1">
    <citation type="submission" date="2019-02" db="EMBL/GenBank/DDBJ databases">
        <title>Isolation and identification of novel species under the genus Muribaculum.</title>
        <authorList>
            <person name="Miyake S."/>
            <person name="Ding Y."/>
            <person name="Low A."/>
            <person name="Soh M."/>
            <person name="Seedorf H."/>
        </authorList>
    </citation>
    <scope>NUCLEOTIDE SEQUENCE [LARGE SCALE GENOMIC DNA]</scope>
    <source>
        <strain evidence="3 4">TLL-A4</strain>
    </source>
</reference>
<evidence type="ECO:0000313" key="4">
    <source>
        <dbReference type="Proteomes" id="UP000297031"/>
    </source>
</evidence>
<dbReference type="EMBL" id="CP039393">
    <property type="protein sequence ID" value="QCD35038.1"/>
    <property type="molecule type" value="Genomic_DNA"/>
</dbReference>
<dbReference type="SUPFAM" id="SSF48452">
    <property type="entry name" value="TPR-like"/>
    <property type="match status" value="1"/>
</dbReference>
<dbReference type="InterPro" id="IPR045957">
    <property type="entry name" value="DUF6377"/>
</dbReference>
<gene>
    <name evidence="3" type="ORF">E7746_03650</name>
</gene>